<protein>
    <submittedName>
        <fullName evidence="1">Uncharacterized protein</fullName>
    </submittedName>
</protein>
<organism evidence="1 2">
    <name type="scientific">Clonorchis sinensis</name>
    <name type="common">Chinese liver fluke</name>
    <dbReference type="NCBI Taxonomy" id="79923"/>
    <lineage>
        <taxon>Eukaryota</taxon>
        <taxon>Metazoa</taxon>
        <taxon>Spiralia</taxon>
        <taxon>Lophotrochozoa</taxon>
        <taxon>Platyhelminthes</taxon>
        <taxon>Trematoda</taxon>
        <taxon>Digenea</taxon>
        <taxon>Opisthorchiida</taxon>
        <taxon>Opisthorchiata</taxon>
        <taxon>Opisthorchiidae</taxon>
        <taxon>Clonorchis</taxon>
    </lineage>
</organism>
<evidence type="ECO:0000313" key="1">
    <source>
        <dbReference type="EMBL" id="KAG5442681.1"/>
    </source>
</evidence>
<dbReference type="EMBL" id="NIRI02000056">
    <property type="protein sequence ID" value="KAG5442681.1"/>
    <property type="molecule type" value="Genomic_DNA"/>
</dbReference>
<dbReference type="InParanoid" id="A0A3R7EMJ8"/>
<comment type="caution">
    <text evidence="1">The sequence shown here is derived from an EMBL/GenBank/DDBJ whole genome shotgun (WGS) entry which is preliminary data.</text>
</comment>
<keyword evidence="2" id="KW-1185">Reference proteome</keyword>
<evidence type="ECO:0000313" key="2">
    <source>
        <dbReference type="Proteomes" id="UP000286415"/>
    </source>
</evidence>
<name>A0A3R7EMJ8_CLOSI</name>
<dbReference type="AlphaFoldDB" id="A0A3R7EMJ8"/>
<reference evidence="1 2" key="2">
    <citation type="journal article" date="2021" name="Genomics">
        <title>High-quality reference genome for Clonorchis sinensis.</title>
        <authorList>
            <person name="Young N.D."/>
            <person name="Stroehlein A.J."/>
            <person name="Kinkar L."/>
            <person name="Wang T."/>
            <person name="Sohn W.M."/>
            <person name="Chang B.C.H."/>
            <person name="Kaur P."/>
            <person name="Weisz D."/>
            <person name="Dudchenko O."/>
            <person name="Aiden E.L."/>
            <person name="Korhonen P.K."/>
            <person name="Gasser R.B."/>
        </authorList>
    </citation>
    <scope>NUCLEOTIDE SEQUENCE [LARGE SCALE GENOMIC DNA]</scope>
    <source>
        <strain evidence="1">Cs-k2</strain>
    </source>
</reference>
<sequence>MQANATKRLHKFRNKSHFSREAKRIYEKTYYSHASSVASTVTPAAILRPREPFALRNKSSETENETCNFSVVELSTLLSSSVRPISNAI</sequence>
<dbReference type="Proteomes" id="UP000286415">
    <property type="component" value="Unassembled WGS sequence"/>
</dbReference>
<accession>A0A3R7EMJ8</accession>
<reference evidence="1 2" key="1">
    <citation type="journal article" date="2018" name="Biotechnol. Adv.">
        <title>Improved genomic resources and new bioinformatic workflow for the carcinogenic parasite Clonorchis sinensis: Biotechnological implications.</title>
        <authorList>
            <person name="Wang D."/>
            <person name="Korhonen P.K."/>
            <person name="Gasser R.B."/>
            <person name="Young N.D."/>
        </authorList>
    </citation>
    <scope>NUCLEOTIDE SEQUENCE [LARGE SCALE GENOMIC DNA]</scope>
    <source>
        <strain evidence="1">Cs-k2</strain>
    </source>
</reference>
<proteinExistence type="predicted"/>
<gene>
    <name evidence="1" type="ORF">CSKR_110634</name>
</gene>